<keyword evidence="2" id="KW-1185">Reference proteome</keyword>
<gene>
    <name evidence="1" type="ORF">M4486_09725</name>
</gene>
<dbReference type="EMBL" id="CP097218">
    <property type="protein sequence ID" value="UQN31525.1"/>
    <property type="molecule type" value="Genomic_DNA"/>
</dbReference>
<protein>
    <submittedName>
        <fullName evidence="1">Uncharacterized protein</fullName>
    </submittedName>
</protein>
<sequence>MARAAVRAASRRVEDPWTPMEVGSHDPEGFYRIFVRVAGREVEVDDESVKACLAGDLDAEDLVGRVADAIVSAVRAGRGAASH</sequence>
<evidence type="ECO:0000313" key="1">
    <source>
        <dbReference type="EMBL" id="UQN31525.1"/>
    </source>
</evidence>
<proteinExistence type="predicted"/>
<dbReference type="Proteomes" id="UP001055868">
    <property type="component" value="Chromosome"/>
</dbReference>
<organism evidence="1 2">
    <name type="scientific">Brachybacterium kimchii</name>
    <dbReference type="NCBI Taxonomy" id="2942909"/>
    <lineage>
        <taxon>Bacteria</taxon>
        <taxon>Bacillati</taxon>
        <taxon>Actinomycetota</taxon>
        <taxon>Actinomycetes</taxon>
        <taxon>Micrococcales</taxon>
        <taxon>Dermabacteraceae</taxon>
        <taxon>Brachybacterium</taxon>
    </lineage>
</organism>
<reference evidence="1" key="1">
    <citation type="submission" date="2022-05" db="EMBL/GenBank/DDBJ databases">
        <title>Genomic analysis of Brachybacterium sp. CBA3104.</title>
        <authorList>
            <person name="Roh S.W."/>
            <person name="Kim Y.B."/>
            <person name="Kim Y."/>
        </authorList>
    </citation>
    <scope>NUCLEOTIDE SEQUENCE</scope>
    <source>
        <strain evidence="1">CBA3104</strain>
    </source>
</reference>
<name>A0ABY4ND99_9MICO</name>
<accession>A0ABY4ND99</accession>
<evidence type="ECO:0000313" key="2">
    <source>
        <dbReference type="Proteomes" id="UP001055868"/>
    </source>
</evidence>
<dbReference type="RefSeq" id="WP_249480933.1">
    <property type="nucleotide sequence ID" value="NZ_CP097218.1"/>
</dbReference>